<sequence length="105" mass="11444">MTTAALSCRDVRKQLSPCLIYMGSLGTKNEDKCCDGVRDLSTMARTPAAHQDACNCIKSEIGGLIRNRKDTDDKLNKMKSLAKDLPGKCGVNVPYEISDSTNCDE</sequence>
<dbReference type="GO" id="GO:0006869">
    <property type="term" value="P:lipid transport"/>
    <property type="evidence" value="ECO:0007669"/>
    <property type="project" value="InterPro"/>
</dbReference>
<dbReference type="GO" id="GO:0008289">
    <property type="term" value="F:lipid binding"/>
    <property type="evidence" value="ECO:0007669"/>
    <property type="project" value="UniProtKB-KW"/>
</dbReference>
<dbReference type="EMBL" id="AWWV01016124">
    <property type="protein sequence ID" value="OMO50525.1"/>
    <property type="molecule type" value="Genomic_DNA"/>
</dbReference>
<protein>
    <recommendedName>
        <fullName evidence="2">Non-specific lipid-transfer protein</fullName>
    </recommendedName>
</protein>
<dbReference type="InterPro" id="IPR000528">
    <property type="entry name" value="Plant_nsLTP"/>
</dbReference>
<name>A0A1R3FXJ5_COCAP</name>
<dbReference type="InterPro" id="IPR036312">
    <property type="entry name" value="Bifun_inhib/LTP/seed_sf"/>
</dbReference>
<dbReference type="Pfam" id="PF00234">
    <property type="entry name" value="Tryp_alpha_amyl"/>
    <property type="match status" value="1"/>
</dbReference>
<dbReference type="Gramene" id="OMO50525">
    <property type="protein sequence ID" value="OMO50525"/>
    <property type="gene ID" value="CCACVL1_30385"/>
</dbReference>
<dbReference type="STRING" id="210143.A0A1R3FXJ5"/>
<dbReference type="CDD" id="cd01960">
    <property type="entry name" value="nsLTP1"/>
    <property type="match status" value="1"/>
</dbReference>
<comment type="function">
    <text evidence="2">Plant non-specific lipid-transfer proteins transfer phospholipids as well as galactolipids across membranes. May play a role in wax or cutin deposition in the cell walls of expanding epidermal cells and certain secretory tissues.</text>
</comment>
<dbReference type="SMART" id="SM00499">
    <property type="entry name" value="AAI"/>
    <property type="match status" value="1"/>
</dbReference>
<dbReference type="AlphaFoldDB" id="A0A1R3FXJ5"/>
<keyword evidence="5" id="KW-1185">Reference proteome</keyword>
<dbReference type="Proteomes" id="UP000188268">
    <property type="component" value="Unassembled WGS sequence"/>
</dbReference>
<keyword evidence="2" id="KW-0446">Lipid-binding</keyword>
<keyword evidence="2" id="KW-0813">Transport</keyword>
<dbReference type="OrthoDB" id="1890443at2759"/>
<organism evidence="4 5">
    <name type="scientific">Corchorus capsularis</name>
    <name type="common">Jute</name>
    <dbReference type="NCBI Taxonomy" id="210143"/>
    <lineage>
        <taxon>Eukaryota</taxon>
        <taxon>Viridiplantae</taxon>
        <taxon>Streptophyta</taxon>
        <taxon>Embryophyta</taxon>
        <taxon>Tracheophyta</taxon>
        <taxon>Spermatophyta</taxon>
        <taxon>Magnoliopsida</taxon>
        <taxon>eudicotyledons</taxon>
        <taxon>Gunneridae</taxon>
        <taxon>Pentapetalae</taxon>
        <taxon>rosids</taxon>
        <taxon>malvids</taxon>
        <taxon>Malvales</taxon>
        <taxon>Malvaceae</taxon>
        <taxon>Grewioideae</taxon>
        <taxon>Apeibeae</taxon>
        <taxon>Corchorus</taxon>
    </lineage>
</organism>
<evidence type="ECO:0000256" key="1">
    <source>
        <dbReference type="ARBA" id="ARBA00009748"/>
    </source>
</evidence>
<dbReference type="PRINTS" id="PR00382">
    <property type="entry name" value="LIPIDTRNSFER"/>
</dbReference>
<proteinExistence type="inferred from homology"/>
<dbReference type="PANTHER" id="PTHR33076">
    <property type="entry name" value="NON-SPECIFIC LIPID-TRANSFER PROTEIN 2-RELATED"/>
    <property type="match status" value="1"/>
</dbReference>
<dbReference type="InterPro" id="IPR016140">
    <property type="entry name" value="Bifunc_inhib/LTP/seed_store"/>
</dbReference>
<comment type="caution">
    <text evidence="4">The sequence shown here is derived from an EMBL/GenBank/DDBJ whole genome shotgun (WGS) entry which is preliminary data.</text>
</comment>
<dbReference type="Gene3D" id="1.10.110.10">
    <property type="entry name" value="Plant lipid-transfer and hydrophobic proteins"/>
    <property type="match status" value="1"/>
</dbReference>
<evidence type="ECO:0000259" key="3">
    <source>
        <dbReference type="SMART" id="SM00499"/>
    </source>
</evidence>
<dbReference type="OMA" id="CIKSEIG"/>
<evidence type="ECO:0000256" key="2">
    <source>
        <dbReference type="RuleBase" id="RU000628"/>
    </source>
</evidence>
<comment type="similarity">
    <text evidence="1 2">Belongs to the plant LTP family.</text>
</comment>
<evidence type="ECO:0000313" key="5">
    <source>
        <dbReference type="Proteomes" id="UP000188268"/>
    </source>
</evidence>
<accession>A0A1R3FXJ5</accession>
<dbReference type="SUPFAM" id="SSF47699">
    <property type="entry name" value="Bifunctional inhibitor/lipid-transfer protein/seed storage 2S albumin"/>
    <property type="match status" value="1"/>
</dbReference>
<feature type="domain" description="Bifunctional inhibitor/plant lipid transfer protein/seed storage helical" evidence="3">
    <location>
        <begin position="8"/>
        <end position="103"/>
    </location>
</feature>
<gene>
    <name evidence="4" type="ORF">CCACVL1_30385</name>
</gene>
<reference evidence="4 5" key="1">
    <citation type="submission" date="2013-09" db="EMBL/GenBank/DDBJ databases">
        <title>Corchorus capsularis genome sequencing.</title>
        <authorList>
            <person name="Alam M."/>
            <person name="Haque M.S."/>
            <person name="Islam M.S."/>
            <person name="Emdad E.M."/>
            <person name="Islam M.M."/>
            <person name="Ahmed B."/>
            <person name="Halim A."/>
            <person name="Hossen Q.M.M."/>
            <person name="Hossain M.Z."/>
            <person name="Ahmed R."/>
            <person name="Khan M.M."/>
            <person name="Islam R."/>
            <person name="Rashid M.M."/>
            <person name="Khan S.A."/>
            <person name="Rahman M.S."/>
            <person name="Alam M."/>
        </authorList>
    </citation>
    <scope>NUCLEOTIDE SEQUENCE [LARGE SCALE GENOMIC DNA]</scope>
    <source>
        <strain evidence="5">cv. CVL-1</strain>
        <tissue evidence="4">Whole seedling</tissue>
    </source>
</reference>
<evidence type="ECO:0000313" key="4">
    <source>
        <dbReference type="EMBL" id="OMO50525.1"/>
    </source>
</evidence>